<accession>A0A238ZVZ9</accession>
<evidence type="ECO:0000313" key="1">
    <source>
        <dbReference type="EMBL" id="SNR87302.1"/>
    </source>
</evidence>
<evidence type="ECO:0000313" key="2">
    <source>
        <dbReference type="Proteomes" id="UP000198310"/>
    </source>
</evidence>
<name>A0A238ZVZ9_9BACT</name>
<gene>
    <name evidence="1" type="ORF">SAMN06269173_11010</name>
</gene>
<reference evidence="2" key="1">
    <citation type="submission" date="2017-06" db="EMBL/GenBank/DDBJ databases">
        <authorList>
            <person name="Varghese N."/>
            <person name="Submissions S."/>
        </authorList>
    </citation>
    <scope>NUCLEOTIDE SEQUENCE [LARGE SCALE GENOMIC DNA]</scope>
    <source>
        <strain evidence="2">DSM 28041</strain>
    </source>
</reference>
<dbReference type="Proteomes" id="UP000198310">
    <property type="component" value="Unassembled WGS sequence"/>
</dbReference>
<dbReference type="EMBL" id="FZNS01000010">
    <property type="protein sequence ID" value="SNR87302.1"/>
    <property type="molecule type" value="Genomic_DNA"/>
</dbReference>
<proteinExistence type="predicted"/>
<sequence length="119" mass="12902">MSHATKPDAKLFAVLYIQATPESKPVLEARLDSAITIKVAANGLHEVDMSSCPEGTTKVTRGLKATQAAGLMATHVTTVRRQADRAACRAAGVPTQYERERPYRQAQQETRRRAIALGA</sequence>
<dbReference type="AlphaFoldDB" id="A0A238ZVZ9"/>
<organism evidence="1 2">
    <name type="scientific">Hymenobacter mucosus</name>
    <dbReference type="NCBI Taxonomy" id="1411120"/>
    <lineage>
        <taxon>Bacteria</taxon>
        <taxon>Pseudomonadati</taxon>
        <taxon>Bacteroidota</taxon>
        <taxon>Cytophagia</taxon>
        <taxon>Cytophagales</taxon>
        <taxon>Hymenobacteraceae</taxon>
        <taxon>Hymenobacter</taxon>
    </lineage>
</organism>
<keyword evidence="2" id="KW-1185">Reference proteome</keyword>
<protein>
    <submittedName>
        <fullName evidence="1">Uncharacterized protein</fullName>
    </submittedName>
</protein>
<dbReference type="RefSeq" id="WP_089333692.1">
    <property type="nucleotide sequence ID" value="NZ_FZNS01000010.1"/>
</dbReference>